<reference evidence="1" key="1">
    <citation type="submission" date="2019-03" db="EMBL/GenBank/DDBJ databases">
        <title>Single cell metagenomics reveals metabolic interactions within the superorganism composed of flagellate Streblomastix strix and complex community of Bacteroidetes bacteria on its surface.</title>
        <authorList>
            <person name="Treitli S.C."/>
            <person name="Kolisko M."/>
            <person name="Husnik F."/>
            <person name="Keeling P."/>
            <person name="Hampl V."/>
        </authorList>
    </citation>
    <scope>NUCLEOTIDE SEQUENCE</scope>
    <source>
        <strain evidence="1">STM</strain>
    </source>
</reference>
<protein>
    <submittedName>
        <fullName evidence="1">Uncharacterized protein</fullName>
    </submittedName>
</protein>
<organism evidence="1">
    <name type="scientific">termite gut metagenome</name>
    <dbReference type="NCBI Taxonomy" id="433724"/>
    <lineage>
        <taxon>unclassified sequences</taxon>
        <taxon>metagenomes</taxon>
        <taxon>organismal metagenomes</taxon>
    </lineage>
</organism>
<accession>A0A5J4SJW2</accession>
<dbReference type="AlphaFoldDB" id="A0A5J4SJW2"/>
<dbReference type="EMBL" id="SNRY01000131">
    <property type="protein sequence ID" value="KAA6346419.1"/>
    <property type="molecule type" value="Genomic_DNA"/>
</dbReference>
<evidence type="ECO:0000313" key="1">
    <source>
        <dbReference type="EMBL" id="KAA6346419.1"/>
    </source>
</evidence>
<name>A0A5J4SJW2_9ZZZZ</name>
<sequence length="89" mass="9538">MKKGSTDLDKIIAHMDEAMWMLKNNNDPNASANEKMDVETAKAMAGLGKVAVEGYKVKAQALGIMSKADNPATTKQLLLESGIANDESK</sequence>
<gene>
    <name evidence="1" type="ORF">EZS27_006069</name>
</gene>
<comment type="caution">
    <text evidence="1">The sequence shown here is derived from an EMBL/GenBank/DDBJ whole genome shotgun (WGS) entry which is preliminary data.</text>
</comment>
<proteinExistence type="predicted"/>